<evidence type="ECO:0000313" key="10">
    <source>
        <dbReference type="Proteomes" id="UP000015354"/>
    </source>
</evidence>
<reference evidence="9 10" key="1">
    <citation type="journal article" date="2013" name="PLoS ONE">
        <title>Predicting the Proteins of Angomonas deanei, Strigomonas culicis and Their Respective Endosymbionts Reveals New Aspects of the Trypanosomatidae Family.</title>
        <authorList>
            <person name="Motta M.C."/>
            <person name="Martins A.C."/>
            <person name="de Souza S.S."/>
            <person name="Catta-Preta C.M."/>
            <person name="Silva R."/>
            <person name="Klein C.C."/>
            <person name="de Almeida L.G."/>
            <person name="de Lima Cunha O."/>
            <person name="Ciapina L.P."/>
            <person name="Brocchi M."/>
            <person name="Colabardini A.C."/>
            <person name="de Araujo Lima B."/>
            <person name="Machado C.R."/>
            <person name="de Almeida Soares C.M."/>
            <person name="Probst C.M."/>
            <person name="de Menezes C.B."/>
            <person name="Thompson C.E."/>
            <person name="Bartholomeu D.C."/>
            <person name="Gradia D.F."/>
            <person name="Pavoni D.P."/>
            <person name="Grisard E.C."/>
            <person name="Fantinatti-Garboggini F."/>
            <person name="Marchini F.K."/>
            <person name="Rodrigues-Luiz G.F."/>
            <person name="Wagner G."/>
            <person name="Goldman G.H."/>
            <person name="Fietto J.L."/>
            <person name="Elias M.C."/>
            <person name="Goldman M.H."/>
            <person name="Sagot M.F."/>
            <person name="Pereira M."/>
            <person name="Stoco P.H."/>
            <person name="de Mendonca-Neto R.P."/>
            <person name="Teixeira S.M."/>
            <person name="Maciel T.E."/>
            <person name="de Oliveira Mendes T.A."/>
            <person name="Urmenyi T.P."/>
            <person name="de Souza W."/>
            <person name="Schenkman S."/>
            <person name="de Vasconcelos A.T."/>
        </authorList>
    </citation>
    <scope>NUCLEOTIDE SEQUENCE [LARGE SCALE GENOMIC DNA]</scope>
</reference>
<evidence type="ECO:0000256" key="6">
    <source>
        <dbReference type="SAM" id="MobiDB-lite"/>
    </source>
</evidence>
<dbReference type="AlphaFoldDB" id="S9UQY5"/>
<evidence type="ECO:0000313" key="9">
    <source>
        <dbReference type="EMBL" id="EPY31174.1"/>
    </source>
</evidence>
<dbReference type="InterPro" id="IPR050743">
    <property type="entry name" value="2-oxoacid_DH_E2_comp"/>
</dbReference>
<dbReference type="Proteomes" id="UP000015354">
    <property type="component" value="Unassembled WGS sequence"/>
</dbReference>
<dbReference type="PANTHER" id="PTHR43178:SF5">
    <property type="entry name" value="LIPOAMIDE ACYLTRANSFERASE COMPONENT OF BRANCHED-CHAIN ALPHA-KETO ACID DEHYDROGENASE COMPLEX, MITOCHONDRIAL"/>
    <property type="match status" value="1"/>
</dbReference>
<dbReference type="GO" id="GO:0016407">
    <property type="term" value="F:acetyltransferase activity"/>
    <property type="evidence" value="ECO:0007669"/>
    <property type="project" value="TreeGrafter"/>
</dbReference>
<keyword evidence="3" id="KW-0808">Transferase</keyword>
<evidence type="ECO:0000256" key="3">
    <source>
        <dbReference type="ARBA" id="ARBA00022679"/>
    </source>
</evidence>
<dbReference type="OrthoDB" id="202158at2759"/>
<dbReference type="EMBL" id="ATMH01003586">
    <property type="protein sequence ID" value="EPY31174.1"/>
    <property type="molecule type" value="Genomic_DNA"/>
</dbReference>
<dbReference type="Gene3D" id="3.30.559.10">
    <property type="entry name" value="Chloramphenicol acetyltransferase-like domain"/>
    <property type="match status" value="1"/>
</dbReference>
<keyword evidence="4" id="KW-0450">Lipoyl</keyword>
<dbReference type="InterPro" id="IPR001078">
    <property type="entry name" value="2-oxoacid_DH_actylTfrase"/>
</dbReference>
<protein>
    <submittedName>
        <fullName evidence="9">2-oxoisovalerate dehydrogenase E2 component (Dihydrolipoyl transacylase)</fullName>
    </submittedName>
</protein>
<feature type="domain" description="Peripheral subunit-binding (PSBD)" evidence="7">
    <location>
        <begin position="39"/>
        <end position="76"/>
    </location>
</feature>
<evidence type="ECO:0000313" key="8">
    <source>
        <dbReference type="EMBL" id="EPY26216.1"/>
    </source>
</evidence>
<keyword evidence="10" id="KW-1185">Reference proteome</keyword>
<dbReference type="Gene3D" id="4.10.320.10">
    <property type="entry name" value="E3-binding domain"/>
    <property type="match status" value="1"/>
</dbReference>
<keyword evidence="5" id="KW-0012">Acyltransferase</keyword>
<feature type="region of interest" description="Disordered" evidence="6">
    <location>
        <begin position="1"/>
        <end position="24"/>
    </location>
</feature>
<evidence type="ECO:0000256" key="2">
    <source>
        <dbReference type="ARBA" id="ARBA00007317"/>
    </source>
</evidence>
<organism evidence="9 10">
    <name type="scientific">Strigomonas culicis</name>
    <dbReference type="NCBI Taxonomy" id="28005"/>
    <lineage>
        <taxon>Eukaryota</taxon>
        <taxon>Discoba</taxon>
        <taxon>Euglenozoa</taxon>
        <taxon>Kinetoplastea</taxon>
        <taxon>Metakinetoplastina</taxon>
        <taxon>Trypanosomatida</taxon>
        <taxon>Trypanosomatidae</taxon>
        <taxon>Strigomonadinae</taxon>
        <taxon>Strigomonas</taxon>
    </lineage>
</organism>
<dbReference type="PANTHER" id="PTHR43178">
    <property type="entry name" value="DIHYDROLIPOAMIDE ACETYLTRANSFERASE COMPONENT OF PYRUVATE DEHYDROGENASE COMPLEX"/>
    <property type="match status" value="1"/>
</dbReference>
<gene>
    <name evidence="9" type="ORF">STCU_03586</name>
    <name evidence="8" type="ORF">STCU_06263</name>
</gene>
<evidence type="ECO:0000256" key="4">
    <source>
        <dbReference type="ARBA" id="ARBA00022823"/>
    </source>
</evidence>
<comment type="caution">
    <text evidence="9">The sequence shown here is derived from an EMBL/GenBank/DDBJ whole genome shotgun (WGS) entry which is preliminary data.</text>
</comment>
<name>S9UQY5_9TRYP</name>
<evidence type="ECO:0000259" key="7">
    <source>
        <dbReference type="PROSITE" id="PS51826"/>
    </source>
</evidence>
<dbReference type="PROSITE" id="PS51826">
    <property type="entry name" value="PSBD"/>
    <property type="match status" value="1"/>
</dbReference>
<dbReference type="Pfam" id="PF00198">
    <property type="entry name" value="2-oxoacid_dh"/>
    <property type="match status" value="1"/>
</dbReference>
<comment type="cofactor">
    <cofactor evidence="1">
        <name>(R)-lipoate</name>
        <dbReference type="ChEBI" id="CHEBI:83088"/>
    </cofactor>
</comment>
<dbReference type="SUPFAM" id="SSF52777">
    <property type="entry name" value="CoA-dependent acyltransferases"/>
    <property type="match status" value="1"/>
</dbReference>
<dbReference type="GO" id="GO:0031405">
    <property type="term" value="F:lipoic acid binding"/>
    <property type="evidence" value="ECO:0007669"/>
    <property type="project" value="TreeGrafter"/>
</dbReference>
<proteinExistence type="inferred from homology"/>
<dbReference type="GO" id="GO:0005739">
    <property type="term" value="C:mitochondrion"/>
    <property type="evidence" value="ECO:0007669"/>
    <property type="project" value="TreeGrafter"/>
</dbReference>
<dbReference type="EMBL" id="ATMH01006263">
    <property type="protein sequence ID" value="EPY26216.1"/>
    <property type="molecule type" value="Genomic_DNA"/>
</dbReference>
<dbReference type="SUPFAM" id="SSF47005">
    <property type="entry name" value="Peripheral subunit-binding domain of 2-oxo acid dehydrogenase complex"/>
    <property type="match status" value="1"/>
</dbReference>
<dbReference type="FunFam" id="3.30.559.10:FF:000007">
    <property type="entry name" value="Dihydrolipoamide acetyltransferase component of pyruvate dehydrogenase complex"/>
    <property type="match status" value="1"/>
</dbReference>
<accession>S9UQY5</accession>
<dbReference type="InterPro" id="IPR004167">
    <property type="entry name" value="PSBD"/>
</dbReference>
<comment type="similarity">
    <text evidence="2">Belongs to the 2-oxoacid dehydrogenase family.</text>
</comment>
<evidence type="ECO:0000256" key="5">
    <source>
        <dbReference type="ARBA" id="ARBA00023315"/>
    </source>
</evidence>
<evidence type="ECO:0000256" key="1">
    <source>
        <dbReference type="ARBA" id="ARBA00001938"/>
    </source>
</evidence>
<dbReference type="Pfam" id="PF02817">
    <property type="entry name" value="E3_binding"/>
    <property type="match status" value="1"/>
</dbReference>
<dbReference type="InterPro" id="IPR036625">
    <property type="entry name" value="E3-bd_dom_sf"/>
</dbReference>
<dbReference type="InterPro" id="IPR023213">
    <property type="entry name" value="CAT-like_dom_sf"/>
</dbReference>
<reference evidence="9" key="2">
    <citation type="submission" date="2013-03" db="EMBL/GenBank/DDBJ databases">
        <authorList>
            <person name="Motta M.C.M."/>
            <person name="Martins A.C.A."/>
            <person name="Preta C.M.C.C."/>
            <person name="Silva R."/>
            <person name="de Souza S.S."/>
            <person name="Klein C.C."/>
            <person name="de Almeida L.G.P."/>
            <person name="Cunha O.L."/>
            <person name="Colabardini A.C."/>
            <person name="Lima B.A."/>
            <person name="Machado C.R."/>
            <person name="Soares C.M.A."/>
            <person name="de Menezes C.B.A."/>
            <person name="Bartolomeu D.C."/>
            <person name="Grisard E.C."/>
            <person name="Fantinatti-Garboggini F."/>
            <person name="Rodrigues-Luiz G.F."/>
            <person name="Wagner G."/>
            <person name="Goldman G.H."/>
            <person name="Fietto J.L.R."/>
            <person name="Ciapina L.P."/>
            <person name="Brocchi M."/>
            <person name="Elias M.C."/>
            <person name="Goldman M.H.S."/>
            <person name="Sagot M.-F."/>
            <person name="Pereira M."/>
            <person name="Stoco P.H."/>
            <person name="Teixeira S.M.R."/>
            <person name="de Mendonca-Neto R.P."/>
            <person name="Maciel T.E.F."/>
            <person name="Mendes T.A.O."/>
            <person name="Urmenyi T.P."/>
            <person name="Teixeira M.M.G."/>
            <person name="de Camargo E.F.P."/>
            <person name="de Sousa W."/>
            <person name="Schenkman S."/>
            <person name="de Vasconcelos A.T.R."/>
        </authorList>
    </citation>
    <scope>NUCLEOTIDE SEQUENCE</scope>
</reference>
<sequence>MTASEAAAVAAAPPSSPAASPAAAAPAPAAAPASADKILATPATRYLAKEHDVDLRLVPATGKGGRITKEDLLRYVAERQQQAAASAVATRPASDLAAVTPSASALLQRPLVEDQVIPLVGVRRGMVKSMTQAASIPTFSCTEEYDLTKLITLRATLKERVARRTKGVLKLSITPFFVKAASAALRDFPDINALVTDPACASFVRKGAHNIGFAMDTPTGLIVPVIKNVEQKSILQIAQDMQTFIERGRQGRVSLEDLSGGTFTLSNIGTIGSTVATPVVMPPQVAIGAIGRLQKLPRYNARGELYQANLVTITFSADHRIIDGATMVRFAVTLKDYLENPGELLLDLQ</sequence>